<dbReference type="GO" id="GO:0071035">
    <property type="term" value="P:nuclear polyadenylation-dependent rRNA catabolic process"/>
    <property type="evidence" value="ECO:0007669"/>
    <property type="project" value="TreeGrafter"/>
</dbReference>
<evidence type="ECO:0000313" key="10">
    <source>
        <dbReference type="Proteomes" id="UP000037460"/>
    </source>
</evidence>
<evidence type="ECO:0000256" key="6">
    <source>
        <dbReference type="ARBA" id="ARBA00022884"/>
    </source>
</evidence>
<dbReference type="GO" id="GO:0034473">
    <property type="term" value="P:U1 snRNA 3'-end processing"/>
    <property type="evidence" value="ECO:0007669"/>
    <property type="project" value="TreeGrafter"/>
</dbReference>
<comment type="subcellular location">
    <subcellularLocation>
        <location evidence="1">Nucleus</location>
        <location evidence="1">Nucleolus</location>
    </subcellularLocation>
</comment>
<evidence type="ECO:0000256" key="7">
    <source>
        <dbReference type="ARBA" id="ARBA00023242"/>
    </source>
</evidence>
<evidence type="ECO:0000256" key="1">
    <source>
        <dbReference type="ARBA" id="ARBA00004604"/>
    </source>
</evidence>
<dbReference type="GO" id="GO:0000177">
    <property type="term" value="C:cytoplasmic exosome (RNase complex)"/>
    <property type="evidence" value="ECO:0007669"/>
    <property type="project" value="TreeGrafter"/>
</dbReference>
<keyword evidence="7" id="KW-0539">Nucleus</keyword>
<comment type="similarity">
    <text evidence="2">Belongs to the RNase PH family.</text>
</comment>
<dbReference type="Proteomes" id="UP000037460">
    <property type="component" value="Unassembled WGS sequence"/>
</dbReference>
<dbReference type="GO" id="GO:0071028">
    <property type="term" value="P:nuclear mRNA surveillance"/>
    <property type="evidence" value="ECO:0007669"/>
    <property type="project" value="TreeGrafter"/>
</dbReference>
<evidence type="ECO:0000313" key="9">
    <source>
        <dbReference type="EMBL" id="KOO22461.1"/>
    </source>
</evidence>
<dbReference type="Gene3D" id="3.30.230.70">
    <property type="entry name" value="GHMP Kinase, N-terminal domain"/>
    <property type="match status" value="1"/>
</dbReference>
<keyword evidence="3" id="KW-0963">Cytoplasm</keyword>
<feature type="domain" description="Exoribonuclease phosphorolytic" evidence="8">
    <location>
        <begin position="44"/>
        <end position="104"/>
    </location>
</feature>
<dbReference type="InterPro" id="IPR015847">
    <property type="entry name" value="ExoRNase_PH_dom2"/>
</dbReference>
<keyword evidence="10" id="KW-1185">Reference proteome</keyword>
<name>A0A0M0J7B0_9EUKA</name>
<dbReference type="OrthoDB" id="45882at2759"/>
<dbReference type="EMBL" id="JWZX01003275">
    <property type="protein sequence ID" value="KOO22461.1"/>
    <property type="molecule type" value="Genomic_DNA"/>
</dbReference>
<proteinExistence type="inferred from homology"/>
<sequence>MMAMMAALASVRLPRVASDEATGALTVQAEAALPVRVVQPLFPFSFGVLAGTLILDPCAEEEALSSTAVTVLLDCQGELRAVHKPGGAPLPDGGLAACVAAARQRLPVLIGALASREAPAEVQNPEEANEA</sequence>
<dbReference type="SUPFAM" id="SSF55666">
    <property type="entry name" value="Ribonuclease PH domain 2-like"/>
    <property type="match status" value="1"/>
</dbReference>
<dbReference type="GO" id="GO:0016075">
    <property type="term" value="P:rRNA catabolic process"/>
    <property type="evidence" value="ECO:0007669"/>
    <property type="project" value="TreeGrafter"/>
</dbReference>
<dbReference type="Pfam" id="PF03725">
    <property type="entry name" value="RNase_PH_C"/>
    <property type="match status" value="1"/>
</dbReference>
<comment type="caution">
    <text evidence="9">The sequence shown here is derived from an EMBL/GenBank/DDBJ whole genome shotgun (WGS) entry which is preliminary data.</text>
</comment>
<accession>A0A0M0J7B0</accession>
<dbReference type="GO" id="GO:0005730">
    <property type="term" value="C:nucleolus"/>
    <property type="evidence" value="ECO:0007669"/>
    <property type="project" value="UniProtKB-SubCell"/>
</dbReference>
<dbReference type="GO" id="GO:0000467">
    <property type="term" value="P:exonucleolytic trimming to generate mature 3'-end of 5.8S rRNA from tricistronic rRNA transcript (SSU-rRNA, 5.8S rRNA, LSU-rRNA)"/>
    <property type="evidence" value="ECO:0007669"/>
    <property type="project" value="TreeGrafter"/>
</dbReference>
<dbReference type="GO" id="GO:0000176">
    <property type="term" value="C:nuclear exosome (RNase complex)"/>
    <property type="evidence" value="ECO:0007669"/>
    <property type="project" value="TreeGrafter"/>
</dbReference>
<dbReference type="InterPro" id="IPR027408">
    <property type="entry name" value="PNPase/RNase_PH_dom_sf"/>
</dbReference>
<organism evidence="9 10">
    <name type="scientific">Chrysochromulina tobinii</name>
    <dbReference type="NCBI Taxonomy" id="1460289"/>
    <lineage>
        <taxon>Eukaryota</taxon>
        <taxon>Haptista</taxon>
        <taxon>Haptophyta</taxon>
        <taxon>Prymnesiophyceae</taxon>
        <taxon>Prymnesiales</taxon>
        <taxon>Chrysochromulinaceae</taxon>
        <taxon>Chrysochromulina</taxon>
    </lineage>
</organism>
<evidence type="ECO:0000259" key="8">
    <source>
        <dbReference type="Pfam" id="PF03725"/>
    </source>
</evidence>
<gene>
    <name evidence="9" type="ORF">Ctob_005376</name>
</gene>
<dbReference type="InterPro" id="IPR036345">
    <property type="entry name" value="ExoRNase_PH_dom2_sf"/>
</dbReference>
<dbReference type="GO" id="GO:0071038">
    <property type="term" value="P:TRAMP-dependent tRNA surveillance pathway"/>
    <property type="evidence" value="ECO:0007669"/>
    <property type="project" value="TreeGrafter"/>
</dbReference>
<dbReference type="PANTHER" id="PTHR11097:SF9">
    <property type="entry name" value="EXOSOME COMPLEX COMPONENT RRP43"/>
    <property type="match status" value="1"/>
</dbReference>
<keyword evidence="6" id="KW-0694">RNA-binding</keyword>
<keyword evidence="5" id="KW-0271">Exosome</keyword>
<protein>
    <submittedName>
        <fullName evidence="9">Exosome complex component rrp43</fullName>
    </submittedName>
</protein>
<evidence type="ECO:0000256" key="5">
    <source>
        <dbReference type="ARBA" id="ARBA00022835"/>
    </source>
</evidence>
<dbReference type="AlphaFoldDB" id="A0A0M0J7B0"/>
<dbReference type="GO" id="GO:0035925">
    <property type="term" value="F:mRNA 3'-UTR AU-rich region binding"/>
    <property type="evidence" value="ECO:0007669"/>
    <property type="project" value="TreeGrafter"/>
</dbReference>
<keyword evidence="4" id="KW-0698">rRNA processing</keyword>
<reference evidence="10" key="1">
    <citation type="journal article" date="2015" name="PLoS Genet.">
        <title>Genome Sequence and Transcriptome Analyses of Chrysochromulina tobin: Metabolic Tools for Enhanced Algal Fitness in the Prominent Order Prymnesiales (Haptophyceae).</title>
        <authorList>
            <person name="Hovde B.T."/>
            <person name="Deodato C.R."/>
            <person name="Hunsperger H.M."/>
            <person name="Ryken S.A."/>
            <person name="Yost W."/>
            <person name="Jha R.K."/>
            <person name="Patterson J."/>
            <person name="Monnat R.J. Jr."/>
            <person name="Barlow S.B."/>
            <person name="Starkenburg S.R."/>
            <person name="Cattolico R.A."/>
        </authorList>
    </citation>
    <scope>NUCLEOTIDE SEQUENCE</scope>
    <source>
        <strain evidence="10">CCMP291</strain>
    </source>
</reference>
<evidence type="ECO:0000256" key="4">
    <source>
        <dbReference type="ARBA" id="ARBA00022552"/>
    </source>
</evidence>
<evidence type="ECO:0000256" key="2">
    <source>
        <dbReference type="ARBA" id="ARBA00006678"/>
    </source>
</evidence>
<evidence type="ECO:0000256" key="3">
    <source>
        <dbReference type="ARBA" id="ARBA00022490"/>
    </source>
</evidence>
<dbReference type="InterPro" id="IPR050590">
    <property type="entry name" value="Exosome_comp_Rrp42_subfam"/>
</dbReference>
<dbReference type="PANTHER" id="PTHR11097">
    <property type="entry name" value="EXOSOME COMPLEX EXONUCLEASE RIBOSOMAL RNA PROCESSING PROTEIN"/>
    <property type="match status" value="1"/>
</dbReference>
<dbReference type="GO" id="GO:0034476">
    <property type="term" value="P:U5 snRNA 3'-end processing"/>
    <property type="evidence" value="ECO:0007669"/>
    <property type="project" value="TreeGrafter"/>
</dbReference>
<dbReference type="GO" id="GO:0034475">
    <property type="term" value="P:U4 snRNA 3'-end processing"/>
    <property type="evidence" value="ECO:0007669"/>
    <property type="project" value="TreeGrafter"/>
</dbReference>